<protein>
    <submittedName>
        <fullName evidence="1">Uncharacterized protein</fullName>
    </submittedName>
</protein>
<gene>
    <name evidence="1" type="ORF">WKI299_LOCUS26236</name>
</gene>
<proteinExistence type="predicted"/>
<dbReference type="EMBL" id="CAJNRF010011374">
    <property type="protein sequence ID" value="CAF2130802.1"/>
    <property type="molecule type" value="Genomic_DNA"/>
</dbReference>
<accession>A0A816VYW4</accession>
<organism evidence="1 2">
    <name type="scientific">Rotaria magnacalcarata</name>
    <dbReference type="NCBI Taxonomy" id="392030"/>
    <lineage>
        <taxon>Eukaryota</taxon>
        <taxon>Metazoa</taxon>
        <taxon>Spiralia</taxon>
        <taxon>Gnathifera</taxon>
        <taxon>Rotifera</taxon>
        <taxon>Eurotatoria</taxon>
        <taxon>Bdelloidea</taxon>
        <taxon>Philodinida</taxon>
        <taxon>Philodinidae</taxon>
        <taxon>Rotaria</taxon>
    </lineage>
</organism>
<comment type="caution">
    <text evidence="1">The sequence shown here is derived from an EMBL/GenBank/DDBJ whole genome shotgun (WGS) entry which is preliminary data.</text>
</comment>
<name>A0A816VYW4_9BILA</name>
<evidence type="ECO:0000313" key="2">
    <source>
        <dbReference type="Proteomes" id="UP000663856"/>
    </source>
</evidence>
<evidence type="ECO:0000313" key="1">
    <source>
        <dbReference type="EMBL" id="CAF2130802.1"/>
    </source>
</evidence>
<reference evidence="1" key="1">
    <citation type="submission" date="2021-02" db="EMBL/GenBank/DDBJ databases">
        <authorList>
            <person name="Nowell W R."/>
        </authorList>
    </citation>
    <scope>NUCLEOTIDE SEQUENCE</scope>
</reference>
<sequence>MPDPYELQIDIEYLELINKLALVNENVETTSTVEIKKHMSRLKPKQSCGFDAVSNYMIKRIPSGYINCLANCFNTWLKEYRYPDVWTLAIIITLNKLKVGVPRCE</sequence>
<dbReference type="Proteomes" id="UP000663856">
    <property type="component" value="Unassembled WGS sequence"/>
</dbReference>
<dbReference type="AlphaFoldDB" id="A0A816VYW4"/>